<accession>A0A4V2NV42</accession>
<reference evidence="2 3" key="1">
    <citation type="submission" date="2019-03" db="EMBL/GenBank/DDBJ databases">
        <authorList>
            <person name="Kim M.K.M."/>
        </authorList>
    </citation>
    <scope>NUCLEOTIDE SEQUENCE [LARGE SCALE GENOMIC DNA]</scope>
    <source>
        <strain evidence="2 3">17J68-12</strain>
    </source>
</reference>
<evidence type="ECO:0000313" key="2">
    <source>
        <dbReference type="EMBL" id="TCJ12066.1"/>
    </source>
</evidence>
<feature type="compositionally biased region" description="Basic and acidic residues" evidence="1">
    <location>
        <begin position="1"/>
        <end position="11"/>
    </location>
</feature>
<protein>
    <submittedName>
        <fullName evidence="2">Uncharacterized protein</fullName>
    </submittedName>
</protein>
<organism evidence="2 3">
    <name type="scientific">Flaviaesturariibacter flavus</name>
    <dbReference type="NCBI Taxonomy" id="2502780"/>
    <lineage>
        <taxon>Bacteria</taxon>
        <taxon>Pseudomonadati</taxon>
        <taxon>Bacteroidota</taxon>
        <taxon>Chitinophagia</taxon>
        <taxon>Chitinophagales</taxon>
        <taxon>Chitinophagaceae</taxon>
        <taxon>Flaviaestuariibacter</taxon>
    </lineage>
</organism>
<sequence>MEKKVKERSIPVRESQAQPQMEQTTAPARMPWVSPEVLELQEKARRYQRRYPSGGYQGL</sequence>
<gene>
    <name evidence="2" type="ORF">EPD60_16040</name>
</gene>
<evidence type="ECO:0000256" key="1">
    <source>
        <dbReference type="SAM" id="MobiDB-lite"/>
    </source>
</evidence>
<evidence type="ECO:0000313" key="3">
    <source>
        <dbReference type="Proteomes" id="UP000295334"/>
    </source>
</evidence>
<feature type="compositionally biased region" description="Polar residues" evidence="1">
    <location>
        <begin position="15"/>
        <end position="26"/>
    </location>
</feature>
<dbReference type="AlphaFoldDB" id="A0A4V2NV42"/>
<name>A0A4V2NV42_9BACT</name>
<feature type="region of interest" description="Disordered" evidence="1">
    <location>
        <begin position="1"/>
        <end position="30"/>
    </location>
</feature>
<comment type="caution">
    <text evidence="2">The sequence shown here is derived from an EMBL/GenBank/DDBJ whole genome shotgun (WGS) entry which is preliminary data.</text>
</comment>
<proteinExistence type="predicted"/>
<dbReference type="Proteomes" id="UP000295334">
    <property type="component" value="Unassembled WGS sequence"/>
</dbReference>
<dbReference type="EMBL" id="SJZI01000052">
    <property type="protein sequence ID" value="TCJ12066.1"/>
    <property type="molecule type" value="Genomic_DNA"/>
</dbReference>
<keyword evidence="3" id="KW-1185">Reference proteome</keyword>
<dbReference type="RefSeq" id="WP_131450542.1">
    <property type="nucleotide sequence ID" value="NZ_SJZI01000052.1"/>
</dbReference>